<dbReference type="RefSeq" id="WP_307557562.1">
    <property type="nucleotide sequence ID" value="NZ_JBHUCL010000110.1"/>
</dbReference>
<proteinExistence type="predicted"/>
<feature type="domain" description="Tn3 transposase DDE" evidence="1">
    <location>
        <begin position="146"/>
        <end position="411"/>
    </location>
</feature>
<accession>A0ABT9QAT2</accession>
<protein>
    <submittedName>
        <fullName evidence="3">TnpA family transposase</fullName>
    </submittedName>
</protein>
<feature type="domain" description="DUF4158" evidence="2">
    <location>
        <begin position="2"/>
        <end position="129"/>
    </location>
</feature>
<dbReference type="InterPro" id="IPR002513">
    <property type="entry name" value="Tn3_Tnp_DDE_dom"/>
</dbReference>
<sequence>MDELVDHWTVLSDEADLVNAKHENTRLPFALLLKYYTQHGRFPRGRSDFPDEVVDYVARQTKTSPGSVGLYEWSGRTIERHRREIRDHLGFRECSVADADKLIDWLAVNVAHAERQSDRVREELLKQCRTDATVTLLAALLVERERTAVASDSTHFRAWDQNLFTEWHSRYGGRGILVYWHVERGSVVVHSQTLKASASEVAAMVEGAIRHGTTMKVEGNYVDSHGESEPGFGVTRLLNVDLLPRIKQINRVKLHQADYGDLARYANLAPAMTRPVRWDIIATNYDQVIKYATAIRTRTASTEAILSRFTRTASHPAYQAMLEIGRAVRTTFVARYLRDRDLQREIEEGLNVVEAWNRANAVLCYGRGGEISTNRRDEVEMTALCLRILQAALVYVNVLMLQDVLAEERWAALGSWDYPAEN</sequence>
<evidence type="ECO:0000259" key="2">
    <source>
        <dbReference type="Pfam" id="PF13700"/>
    </source>
</evidence>
<dbReference type="EMBL" id="JAUSQU010000001">
    <property type="protein sequence ID" value="MDP9843378.1"/>
    <property type="molecule type" value="Genomic_DNA"/>
</dbReference>
<keyword evidence="4" id="KW-1185">Reference proteome</keyword>
<dbReference type="Proteomes" id="UP001225356">
    <property type="component" value="Unassembled WGS sequence"/>
</dbReference>
<dbReference type="Pfam" id="PF01526">
    <property type="entry name" value="DDE_Tnp_Tn3"/>
    <property type="match status" value="1"/>
</dbReference>
<dbReference type="InterPro" id="IPR025296">
    <property type="entry name" value="DUF4158"/>
</dbReference>
<evidence type="ECO:0000313" key="3">
    <source>
        <dbReference type="EMBL" id="MDP9843378.1"/>
    </source>
</evidence>
<dbReference type="Pfam" id="PF13700">
    <property type="entry name" value="DUF4158"/>
    <property type="match status" value="1"/>
</dbReference>
<evidence type="ECO:0000259" key="1">
    <source>
        <dbReference type="Pfam" id="PF01526"/>
    </source>
</evidence>
<reference evidence="3 4" key="1">
    <citation type="submission" date="2023-07" db="EMBL/GenBank/DDBJ databases">
        <title>Sequencing the genomes of 1000 actinobacteria strains.</title>
        <authorList>
            <person name="Klenk H.-P."/>
        </authorList>
    </citation>
    <scope>NUCLEOTIDE SEQUENCE [LARGE SCALE GENOMIC DNA]</scope>
    <source>
        <strain evidence="3 4">DSM 46740</strain>
    </source>
</reference>
<organism evidence="3 4">
    <name type="scientific">Streptosporangium lutulentum</name>
    <dbReference type="NCBI Taxonomy" id="1461250"/>
    <lineage>
        <taxon>Bacteria</taxon>
        <taxon>Bacillati</taxon>
        <taxon>Actinomycetota</taxon>
        <taxon>Actinomycetes</taxon>
        <taxon>Streptosporangiales</taxon>
        <taxon>Streptosporangiaceae</taxon>
        <taxon>Streptosporangium</taxon>
    </lineage>
</organism>
<comment type="caution">
    <text evidence="3">The sequence shown here is derived from an EMBL/GenBank/DDBJ whole genome shotgun (WGS) entry which is preliminary data.</text>
</comment>
<evidence type="ECO:0000313" key="4">
    <source>
        <dbReference type="Proteomes" id="UP001225356"/>
    </source>
</evidence>
<name>A0ABT9QAT2_9ACTN</name>
<gene>
    <name evidence="3" type="ORF">J2853_002589</name>
</gene>